<evidence type="ECO:0000313" key="2">
    <source>
        <dbReference type="EMBL" id="SDL84554.1"/>
    </source>
</evidence>
<organism evidence="2 3">
    <name type="scientific">Chryseobacterium taihuense</name>
    <dbReference type="NCBI Taxonomy" id="1141221"/>
    <lineage>
        <taxon>Bacteria</taxon>
        <taxon>Pseudomonadati</taxon>
        <taxon>Bacteroidota</taxon>
        <taxon>Flavobacteriia</taxon>
        <taxon>Flavobacteriales</taxon>
        <taxon>Weeksellaceae</taxon>
        <taxon>Chryseobacterium group</taxon>
        <taxon>Chryseobacterium</taxon>
    </lineage>
</organism>
<feature type="transmembrane region" description="Helical" evidence="1">
    <location>
        <begin position="63"/>
        <end position="86"/>
    </location>
</feature>
<reference evidence="2 3" key="1">
    <citation type="submission" date="2016-10" db="EMBL/GenBank/DDBJ databases">
        <authorList>
            <person name="Varghese N."/>
            <person name="Submissions S."/>
        </authorList>
    </citation>
    <scope>NUCLEOTIDE SEQUENCE [LARGE SCALE GENOMIC DNA]</scope>
    <source>
        <strain evidence="2 3">CGMCC 1.10941</strain>
    </source>
</reference>
<comment type="caution">
    <text evidence="2">The sequence shown here is derived from an EMBL/GenBank/DDBJ whole genome shotgun (WGS) entry which is preliminary data.</text>
</comment>
<sequence length="126" mass="14963">MCFLLIAINSLWYFVISVFFVETYYSENTFNYLMLLPTCSVVVYLILKKFNSSEFLLFPPLRFLVINFTLHILIFNLTTNTFVSILNRQKYVNLEGFVIETYEDQSAKSKITFLEKIYNKLFNKNS</sequence>
<evidence type="ECO:0000256" key="1">
    <source>
        <dbReference type="SAM" id="Phobius"/>
    </source>
</evidence>
<evidence type="ECO:0000313" key="3">
    <source>
        <dbReference type="Proteomes" id="UP000199242"/>
    </source>
</evidence>
<gene>
    <name evidence="2" type="ORF">SAMN05216273_10788</name>
</gene>
<protein>
    <submittedName>
        <fullName evidence="2">Uncharacterized protein</fullName>
    </submittedName>
</protein>
<keyword evidence="1" id="KW-1133">Transmembrane helix</keyword>
<proteinExistence type="predicted"/>
<feature type="transmembrane region" description="Helical" evidence="1">
    <location>
        <begin position="32"/>
        <end position="51"/>
    </location>
</feature>
<dbReference type="Proteomes" id="UP000199242">
    <property type="component" value="Unassembled WGS sequence"/>
</dbReference>
<accession>A0ABY0QTE5</accession>
<name>A0ABY0QTE5_9FLAO</name>
<keyword evidence="1" id="KW-0812">Transmembrane</keyword>
<keyword evidence="1" id="KW-0472">Membrane</keyword>
<dbReference type="EMBL" id="FNHD01000007">
    <property type="protein sequence ID" value="SDL84554.1"/>
    <property type="molecule type" value="Genomic_DNA"/>
</dbReference>
<keyword evidence="3" id="KW-1185">Reference proteome</keyword>
<feature type="transmembrane region" description="Helical" evidence="1">
    <location>
        <begin position="6"/>
        <end position="25"/>
    </location>
</feature>